<evidence type="ECO:0000313" key="2">
    <source>
        <dbReference type="Proteomes" id="UP001057520"/>
    </source>
</evidence>
<sequence length="288" mass="31301">MRYRPFGASGPAVSALTLRLVDGARLGPQNWRALVLAALEHGVTSFQIEGASPELLRGAGEAFASVERDRLFLTWRMRDDAAVLERQALEGLGLSYLDLVLVNDPRGPSLPPTIEAGLRSLHESHALRGLGVASRGDIDPSLLENDLVTAVSLPFNLSSGWADRQRLRQAAQADLAVIGEDFWPQTLRDGGERSAPRPSLWRRRTDPLADVGGYGFLRDTPGWSDEAICLAYALTEPSLATVLVIADTPADVKRLACGVERDLPDDVRAQIDMARFSAQEREKAAGRT</sequence>
<dbReference type="SUPFAM" id="SSF51430">
    <property type="entry name" value="NAD(P)-linked oxidoreductase"/>
    <property type="match status" value="1"/>
</dbReference>
<dbReference type="EMBL" id="CP096040">
    <property type="protein sequence ID" value="USQ97538.1"/>
    <property type="molecule type" value="Genomic_DNA"/>
</dbReference>
<reference evidence="1 2" key="1">
    <citation type="submission" date="2022-04" db="EMBL/GenBank/DDBJ databases">
        <title>Genome sequence of soybean root-associated Caulobacter segnis RL271.</title>
        <authorList>
            <person name="Longley R."/>
            <person name="Bonito G."/>
            <person name="Trigodet F."/>
            <person name="Crosson S."/>
            <person name="Fiebig A."/>
        </authorList>
    </citation>
    <scope>NUCLEOTIDE SEQUENCE [LARGE SCALE GENOMIC DNA]</scope>
    <source>
        <strain evidence="1 2">RL271</strain>
    </source>
</reference>
<organism evidence="1 2">
    <name type="scientific">Caulobacter segnis</name>
    <dbReference type="NCBI Taxonomy" id="88688"/>
    <lineage>
        <taxon>Bacteria</taxon>
        <taxon>Pseudomonadati</taxon>
        <taxon>Pseudomonadota</taxon>
        <taxon>Alphaproteobacteria</taxon>
        <taxon>Caulobacterales</taxon>
        <taxon>Caulobacteraceae</taxon>
        <taxon>Caulobacter</taxon>
    </lineage>
</organism>
<evidence type="ECO:0008006" key="3">
    <source>
        <dbReference type="Google" id="ProtNLM"/>
    </source>
</evidence>
<evidence type="ECO:0000313" key="1">
    <source>
        <dbReference type="EMBL" id="USQ97538.1"/>
    </source>
</evidence>
<dbReference type="Proteomes" id="UP001057520">
    <property type="component" value="Chromosome"/>
</dbReference>
<keyword evidence="2" id="KW-1185">Reference proteome</keyword>
<dbReference type="InterPro" id="IPR036812">
    <property type="entry name" value="NAD(P)_OxRdtase_dom_sf"/>
</dbReference>
<accession>A0ABY4ZXH7</accession>
<dbReference type="Gene3D" id="3.20.20.100">
    <property type="entry name" value="NADP-dependent oxidoreductase domain"/>
    <property type="match status" value="1"/>
</dbReference>
<protein>
    <recommendedName>
        <fullName evidence="3">NADP-dependent oxidoreductase domain-containing protein</fullName>
    </recommendedName>
</protein>
<proteinExistence type="predicted"/>
<gene>
    <name evidence="1" type="ORF">MZV50_08370</name>
</gene>
<name>A0ABY4ZXH7_9CAUL</name>